<evidence type="ECO:0000256" key="3">
    <source>
        <dbReference type="ARBA" id="ARBA00023002"/>
    </source>
</evidence>
<dbReference type="GO" id="GO:0016117">
    <property type="term" value="P:carotenoid biosynthetic process"/>
    <property type="evidence" value="ECO:0007669"/>
    <property type="project" value="UniProtKB-KW"/>
</dbReference>
<gene>
    <name evidence="5" type="ORF">UFOPK1493_00784</name>
</gene>
<sequence>MATVAVVGGGVGGLAAAIRLRVRGHDVTVFERNAELGGKLAVLTRDGFSFDVGPSLVTLPHVYDELFRLAGTTLADEVELVRLDPQFRYWWRSGRHVEVRDDGCDVPGWAEFVRRGRTIWEVSERTFFAGPMSGPWSLARRLRRPRDLTDIDPLRTLHAAAADVFGDDAEMVQWAGRYATYSGSSPFRAPATLGCIAHVEHAYGCWYPMGGLGALRDAFVRVAARVGVDLRCGVEVRSITATADRVNGLLLADGTVVAADVVVANADATHLYRDLLPDDRALRAVRRAQPSTSGFVICAGVRGTTPGIAHHDIWFSDDSRLEFDELAAGRLPADPTVYACVSSVTDPSQAPEGCENWFLLVNAPAGARLDPSASEALVLDRLASHGVELRDRLLFTETITPADLEARYRSPGGAIYGTSSDGRRAAFVRPRNRGVRRGLYLVGGSSHPGGGLPLVTMSARIVDEMIADEVAGQP</sequence>
<dbReference type="PRINTS" id="PR00419">
    <property type="entry name" value="ADXRDTASE"/>
</dbReference>
<dbReference type="InterPro" id="IPR002937">
    <property type="entry name" value="Amino_oxidase"/>
</dbReference>
<proteinExistence type="predicted"/>
<accession>A0A6J6C8P4</accession>
<dbReference type="Gene3D" id="3.50.50.60">
    <property type="entry name" value="FAD/NAD(P)-binding domain"/>
    <property type="match status" value="2"/>
</dbReference>
<protein>
    <submittedName>
        <fullName evidence="5">Unannotated protein</fullName>
    </submittedName>
</protein>
<evidence type="ECO:0000256" key="2">
    <source>
        <dbReference type="ARBA" id="ARBA00022746"/>
    </source>
</evidence>
<dbReference type="EMBL" id="CAEZSR010000018">
    <property type="protein sequence ID" value="CAB4547427.1"/>
    <property type="molecule type" value="Genomic_DNA"/>
</dbReference>
<dbReference type="NCBIfam" id="TIGR02734">
    <property type="entry name" value="crtI_fam"/>
    <property type="match status" value="1"/>
</dbReference>
<dbReference type="InterPro" id="IPR036188">
    <property type="entry name" value="FAD/NAD-bd_sf"/>
</dbReference>
<dbReference type="SUPFAM" id="SSF51905">
    <property type="entry name" value="FAD/NAD(P)-binding domain"/>
    <property type="match status" value="1"/>
</dbReference>
<keyword evidence="2" id="KW-0125">Carotenoid biosynthesis</keyword>
<evidence type="ECO:0000256" key="1">
    <source>
        <dbReference type="ARBA" id="ARBA00004829"/>
    </source>
</evidence>
<dbReference type="AlphaFoldDB" id="A0A6J6C8P4"/>
<keyword evidence="3" id="KW-0560">Oxidoreductase</keyword>
<dbReference type="PANTHER" id="PTHR43734">
    <property type="entry name" value="PHYTOENE DESATURASE"/>
    <property type="match status" value="1"/>
</dbReference>
<name>A0A6J6C8P4_9ZZZZ</name>
<evidence type="ECO:0000313" key="5">
    <source>
        <dbReference type="EMBL" id="CAB4547427.1"/>
    </source>
</evidence>
<dbReference type="PANTHER" id="PTHR43734:SF7">
    <property type="entry name" value="4,4'-DIAPONEUROSPORENE OXYGENASE"/>
    <property type="match status" value="1"/>
</dbReference>
<feature type="domain" description="Amine oxidase" evidence="4">
    <location>
        <begin position="12"/>
        <end position="383"/>
    </location>
</feature>
<dbReference type="Pfam" id="PF01593">
    <property type="entry name" value="Amino_oxidase"/>
    <property type="match status" value="1"/>
</dbReference>
<dbReference type="GO" id="GO:0016491">
    <property type="term" value="F:oxidoreductase activity"/>
    <property type="evidence" value="ECO:0007669"/>
    <property type="project" value="UniProtKB-KW"/>
</dbReference>
<reference evidence="5" key="1">
    <citation type="submission" date="2020-05" db="EMBL/GenBank/DDBJ databases">
        <authorList>
            <person name="Chiriac C."/>
            <person name="Salcher M."/>
            <person name="Ghai R."/>
            <person name="Kavagutti S V."/>
        </authorList>
    </citation>
    <scope>NUCLEOTIDE SEQUENCE</scope>
</reference>
<evidence type="ECO:0000259" key="4">
    <source>
        <dbReference type="Pfam" id="PF01593"/>
    </source>
</evidence>
<organism evidence="5">
    <name type="scientific">freshwater metagenome</name>
    <dbReference type="NCBI Taxonomy" id="449393"/>
    <lineage>
        <taxon>unclassified sequences</taxon>
        <taxon>metagenomes</taxon>
        <taxon>ecological metagenomes</taxon>
    </lineage>
</organism>
<dbReference type="InterPro" id="IPR014105">
    <property type="entry name" value="Carotenoid/retinoid_OxRdtase"/>
</dbReference>
<comment type="pathway">
    <text evidence="1">Carotenoid biosynthesis.</text>
</comment>